<evidence type="ECO:0000256" key="5">
    <source>
        <dbReference type="SAM" id="Phobius"/>
    </source>
</evidence>
<evidence type="ECO:0000313" key="8">
    <source>
        <dbReference type="Proteomes" id="UP000023541"/>
    </source>
</evidence>
<reference evidence="7 8" key="1">
    <citation type="submission" date="2014-04" db="EMBL/GenBank/DDBJ databases">
        <title>Aquimarina sp. 22II-S11-z7 Genome Sequencing.</title>
        <authorList>
            <person name="Lai Q."/>
        </authorList>
    </citation>
    <scope>NUCLEOTIDE SEQUENCE [LARGE SCALE GENOMIC DNA]</scope>
    <source>
        <strain evidence="7 8">22II-S11-z7</strain>
    </source>
</reference>
<sequence>MIKEQKISVGIRIVSMLLDDMVMAFIAMFFFVPGMILGFATAFEISHEPATVEIFGFNYITFIGFALYFCKDCIQGRSIAKRVLKLQVVENSSGKVASPIRCCIRNIFCIFWCIEVIVTLVNPNRRIGDLVAGTKVVPFHPEHKQPKINSIQIVFSMLLAYAVVMLMMLPLEAWKSRIKSNQITYVASSLNEQAANETEQLFADSLGTHLTSDVRVYDQLEQNKDLKYVSVILRLNQNYLENDNNYEEIKSVTVPLILEKFPEGTFVGQVQYVYQQHHSTHTRTLTLDWRKKE</sequence>
<dbReference type="AlphaFoldDB" id="A0A023BYV4"/>
<dbReference type="EMBL" id="AQRA01000001">
    <property type="protein sequence ID" value="EZH75246.1"/>
    <property type="molecule type" value="Genomic_DNA"/>
</dbReference>
<evidence type="ECO:0000259" key="6">
    <source>
        <dbReference type="Pfam" id="PF06271"/>
    </source>
</evidence>
<feature type="transmembrane region" description="Helical" evidence="5">
    <location>
        <begin position="21"/>
        <end position="43"/>
    </location>
</feature>
<evidence type="ECO:0000256" key="2">
    <source>
        <dbReference type="ARBA" id="ARBA00022692"/>
    </source>
</evidence>
<evidence type="ECO:0000256" key="3">
    <source>
        <dbReference type="ARBA" id="ARBA00022989"/>
    </source>
</evidence>
<evidence type="ECO:0000256" key="1">
    <source>
        <dbReference type="ARBA" id="ARBA00004141"/>
    </source>
</evidence>
<keyword evidence="4 5" id="KW-0472">Membrane</keyword>
<feature type="transmembrane region" description="Helical" evidence="5">
    <location>
        <begin position="49"/>
        <end position="70"/>
    </location>
</feature>
<dbReference type="Proteomes" id="UP000023541">
    <property type="component" value="Unassembled WGS sequence"/>
</dbReference>
<dbReference type="STRING" id="1317122.ATO12_00275"/>
<feature type="transmembrane region" description="Helical" evidence="5">
    <location>
        <begin position="103"/>
        <end position="121"/>
    </location>
</feature>
<feature type="transmembrane region" description="Helical" evidence="5">
    <location>
        <begin position="151"/>
        <end position="171"/>
    </location>
</feature>
<dbReference type="GO" id="GO:0016020">
    <property type="term" value="C:membrane"/>
    <property type="evidence" value="ECO:0007669"/>
    <property type="project" value="UniProtKB-SubCell"/>
</dbReference>
<accession>A0A023BYV4</accession>
<proteinExistence type="predicted"/>
<keyword evidence="8" id="KW-1185">Reference proteome</keyword>
<keyword evidence="2 5" id="KW-0812">Transmembrane</keyword>
<protein>
    <recommendedName>
        <fullName evidence="6">RDD domain-containing protein</fullName>
    </recommendedName>
</protein>
<comment type="caution">
    <text evidence="7">The sequence shown here is derived from an EMBL/GenBank/DDBJ whole genome shotgun (WGS) entry which is preliminary data.</text>
</comment>
<dbReference type="RefSeq" id="WP_034237561.1">
    <property type="nucleotide sequence ID" value="NZ_AQRA01000001.1"/>
</dbReference>
<keyword evidence="3 5" id="KW-1133">Transmembrane helix</keyword>
<dbReference type="Pfam" id="PF06271">
    <property type="entry name" value="RDD"/>
    <property type="match status" value="1"/>
</dbReference>
<dbReference type="InterPro" id="IPR010432">
    <property type="entry name" value="RDD"/>
</dbReference>
<organism evidence="7 8">
    <name type="scientific">Aquimarina atlantica</name>
    <dbReference type="NCBI Taxonomy" id="1317122"/>
    <lineage>
        <taxon>Bacteria</taxon>
        <taxon>Pseudomonadati</taxon>
        <taxon>Bacteroidota</taxon>
        <taxon>Flavobacteriia</taxon>
        <taxon>Flavobacteriales</taxon>
        <taxon>Flavobacteriaceae</taxon>
        <taxon>Aquimarina</taxon>
    </lineage>
</organism>
<evidence type="ECO:0000313" key="7">
    <source>
        <dbReference type="EMBL" id="EZH75246.1"/>
    </source>
</evidence>
<dbReference type="eggNOG" id="COG1714">
    <property type="taxonomic scope" value="Bacteria"/>
</dbReference>
<gene>
    <name evidence="7" type="ORF">ATO12_00275</name>
</gene>
<dbReference type="OrthoDB" id="9814143at2"/>
<comment type="subcellular location">
    <subcellularLocation>
        <location evidence="1">Membrane</location>
        <topology evidence="1">Multi-pass membrane protein</topology>
    </subcellularLocation>
</comment>
<name>A0A023BYV4_9FLAO</name>
<feature type="domain" description="RDD" evidence="6">
    <location>
        <begin position="9"/>
        <end position="151"/>
    </location>
</feature>
<evidence type="ECO:0000256" key="4">
    <source>
        <dbReference type="ARBA" id="ARBA00023136"/>
    </source>
</evidence>